<dbReference type="InterPro" id="IPR029063">
    <property type="entry name" value="SAM-dependent_MTases_sf"/>
</dbReference>
<dbReference type="SUPFAM" id="SSF53335">
    <property type="entry name" value="S-adenosyl-L-methionine-dependent methyltransferases"/>
    <property type="match status" value="1"/>
</dbReference>
<dbReference type="RefSeq" id="WP_302036639.1">
    <property type="nucleotide sequence ID" value="NZ_JAUKPO010000002.1"/>
</dbReference>
<dbReference type="PROSITE" id="PS50123">
    <property type="entry name" value="CHER"/>
    <property type="match status" value="1"/>
</dbReference>
<comment type="caution">
    <text evidence="2">The sequence shown here is derived from an EMBL/GenBank/DDBJ whole genome shotgun (WGS) entry which is preliminary data.</text>
</comment>
<accession>A0ABT8R2H4</accession>
<proteinExistence type="predicted"/>
<feature type="domain" description="CheR-type methyltransferase" evidence="1">
    <location>
        <begin position="1"/>
        <end position="257"/>
    </location>
</feature>
<name>A0ABT8R2H4_9BACT</name>
<dbReference type="SMART" id="SM00138">
    <property type="entry name" value="MeTrc"/>
    <property type="match status" value="1"/>
</dbReference>
<dbReference type="Pfam" id="PF03705">
    <property type="entry name" value="CheR_N"/>
    <property type="match status" value="1"/>
</dbReference>
<dbReference type="InterPro" id="IPR000780">
    <property type="entry name" value="CheR_MeTrfase"/>
</dbReference>
<dbReference type="PRINTS" id="PR00996">
    <property type="entry name" value="CHERMTFRASE"/>
</dbReference>
<dbReference type="CDD" id="cd02440">
    <property type="entry name" value="AdoMet_MTases"/>
    <property type="match status" value="1"/>
</dbReference>
<dbReference type="Gene3D" id="3.40.50.150">
    <property type="entry name" value="Vaccinia Virus protein VP39"/>
    <property type="match status" value="1"/>
</dbReference>
<dbReference type="InterPro" id="IPR050903">
    <property type="entry name" value="Bact_Chemotaxis_MeTrfase"/>
</dbReference>
<dbReference type="EMBL" id="JAUKPO010000002">
    <property type="protein sequence ID" value="MDO1445841.1"/>
    <property type="molecule type" value="Genomic_DNA"/>
</dbReference>
<evidence type="ECO:0000313" key="2">
    <source>
        <dbReference type="EMBL" id="MDO1445841.1"/>
    </source>
</evidence>
<keyword evidence="3" id="KW-1185">Reference proteome</keyword>
<dbReference type="InterPro" id="IPR022642">
    <property type="entry name" value="CheR_C"/>
</dbReference>
<organism evidence="2 3">
    <name type="scientific">Rhodocytophaga aerolata</name>
    <dbReference type="NCBI Taxonomy" id="455078"/>
    <lineage>
        <taxon>Bacteria</taxon>
        <taxon>Pseudomonadati</taxon>
        <taxon>Bacteroidota</taxon>
        <taxon>Cytophagia</taxon>
        <taxon>Cytophagales</taxon>
        <taxon>Rhodocytophagaceae</taxon>
        <taxon>Rhodocytophaga</taxon>
    </lineage>
</organism>
<evidence type="ECO:0000313" key="3">
    <source>
        <dbReference type="Proteomes" id="UP001168528"/>
    </source>
</evidence>
<sequence>MLDNVQVDDLFEELLKQYGYDFRDYSRASVLRRVSRFMTHTRLPDLHSLKLATLKDPQFFEYFLQEITVNVTEMFRDPSFFLALRQKVVPILSTYPYIKIWDAGCSTGEEIFSLAILLKEENLLKRTRIYATDINQKVLRQAKEGIFPMAHMVHYTKNYQKAGGKYSLSDYYHAHHGGAIFDSTLLENIIFYPHNLATDESFNEFHLIICRNVLIYFNKQLQERVFGLFLKSLAPLGYLGLGKKESVLFAAKPEFFESIDKEEKIYRRTY</sequence>
<gene>
    <name evidence="2" type="ORF">Q0590_06240</name>
</gene>
<evidence type="ECO:0000259" key="1">
    <source>
        <dbReference type="PROSITE" id="PS50123"/>
    </source>
</evidence>
<dbReference type="Pfam" id="PF01739">
    <property type="entry name" value="CheR"/>
    <property type="match status" value="1"/>
</dbReference>
<dbReference type="InterPro" id="IPR022641">
    <property type="entry name" value="CheR_N"/>
</dbReference>
<dbReference type="PANTHER" id="PTHR24422">
    <property type="entry name" value="CHEMOTAXIS PROTEIN METHYLTRANSFERASE"/>
    <property type="match status" value="1"/>
</dbReference>
<protein>
    <submittedName>
        <fullName evidence="2">Protein-glutamate O-methyltransferase CheR</fullName>
    </submittedName>
</protein>
<dbReference type="PANTHER" id="PTHR24422:SF8">
    <property type="entry name" value="CHEMOTAXIS PROTEIN"/>
    <property type="match status" value="1"/>
</dbReference>
<dbReference type="Proteomes" id="UP001168528">
    <property type="component" value="Unassembled WGS sequence"/>
</dbReference>
<reference evidence="2" key="1">
    <citation type="submission" date="2023-07" db="EMBL/GenBank/DDBJ databases">
        <title>The genome sequence of Rhodocytophaga aerolata KACC 12507.</title>
        <authorList>
            <person name="Zhang X."/>
        </authorList>
    </citation>
    <scope>NUCLEOTIDE SEQUENCE</scope>
    <source>
        <strain evidence="2">KACC 12507</strain>
    </source>
</reference>
<dbReference type="SUPFAM" id="SSF47757">
    <property type="entry name" value="Chemotaxis receptor methyltransferase CheR, N-terminal domain"/>
    <property type="match status" value="1"/>
</dbReference>